<dbReference type="AlphaFoldDB" id="A0A0G2EFS7"/>
<sequence>MDAPPAKNLDFWLFGYGEDHRGTPESPGRVVTLIERSFWETLGDTQYMGEKDRVWGVAYHIVPERVEEVREYLDIREINGYTIQYTPVIPADTKLPSIHCLVYIGLPDNPQFLGAVDPEAVAQVVSTSYGPSGDNAEYLFELEDALNSLSPESGDGHVSDLANRVRRLQGGHREWSS</sequence>
<comment type="caution">
    <text evidence="3">The sequence shown here is derived from an EMBL/GenBank/DDBJ whole genome shotgun (WGS) entry which is preliminary data.</text>
</comment>
<name>A0A0G2EFS7_PHACM</name>
<evidence type="ECO:0000313" key="3">
    <source>
        <dbReference type="EMBL" id="KKY21732.1"/>
    </source>
</evidence>
<dbReference type="InterPro" id="IPR006840">
    <property type="entry name" value="ChaC"/>
</dbReference>
<reference evidence="3 4" key="1">
    <citation type="submission" date="2015-05" db="EMBL/GenBank/DDBJ databases">
        <title>Distinctive expansion of gene families associated with plant cell wall degradation and secondary metabolism in the genomes of grapevine trunk pathogens.</title>
        <authorList>
            <person name="Lawrence D.P."/>
            <person name="Travadon R."/>
            <person name="Rolshausen P.E."/>
            <person name="Baumgartner K."/>
        </authorList>
    </citation>
    <scope>NUCLEOTIDE SEQUENCE [LARGE SCALE GENOMIC DNA]</scope>
    <source>
        <strain evidence="3">UCRPC4</strain>
    </source>
</reference>
<keyword evidence="2" id="KW-0456">Lyase</keyword>
<organism evidence="3 4">
    <name type="scientific">Phaeomoniella chlamydospora</name>
    <name type="common">Phaeoacremonium chlamydosporum</name>
    <dbReference type="NCBI Taxonomy" id="158046"/>
    <lineage>
        <taxon>Eukaryota</taxon>
        <taxon>Fungi</taxon>
        <taxon>Dikarya</taxon>
        <taxon>Ascomycota</taxon>
        <taxon>Pezizomycotina</taxon>
        <taxon>Eurotiomycetes</taxon>
        <taxon>Chaetothyriomycetidae</taxon>
        <taxon>Phaeomoniellales</taxon>
        <taxon>Phaeomoniellaceae</taxon>
        <taxon>Phaeomoniella</taxon>
    </lineage>
</organism>
<evidence type="ECO:0000313" key="4">
    <source>
        <dbReference type="Proteomes" id="UP000053317"/>
    </source>
</evidence>
<dbReference type="PANTHER" id="PTHR12192:SF2">
    <property type="entry name" value="GLUTATHIONE-SPECIFIC GAMMA-GLUTAMYLCYCLOTRANSFERASE 2"/>
    <property type="match status" value="1"/>
</dbReference>
<dbReference type="GO" id="GO:0006751">
    <property type="term" value="P:glutathione catabolic process"/>
    <property type="evidence" value="ECO:0007669"/>
    <property type="project" value="EnsemblFungi"/>
</dbReference>
<reference evidence="3 4" key="2">
    <citation type="submission" date="2015-05" db="EMBL/GenBank/DDBJ databases">
        <authorList>
            <person name="Morales-Cruz A."/>
            <person name="Amrine K.C."/>
            <person name="Cantu D."/>
        </authorList>
    </citation>
    <scope>NUCLEOTIDE SEQUENCE [LARGE SCALE GENOMIC DNA]</scope>
    <source>
        <strain evidence="3">UCRPC4</strain>
    </source>
</reference>
<evidence type="ECO:0000256" key="2">
    <source>
        <dbReference type="ARBA" id="ARBA00023239"/>
    </source>
</evidence>
<protein>
    <recommendedName>
        <fullName evidence="1">glutathione-specific gamma-glutamylcyclotransferase</fullName>
        <ecNumber evidence="1">4.3.2.7</ecNumber>
    </recommendedName>
</protein>
<dbReference type="GO" id="GO:0003839">
    <property type="term" value="F:gamma-glutamylcyclotransferase activity"/>
    <property type="evidence" value="ECO:0007669"/>
    <property type="project" value="EnsemblFungi"/>
</dbReference>
<dbReference type="PANTHER" id="PTHR12192">
    <property type="entry name" value="CATION TRANSPORT PROTEIN CHAC-RELATED"/>
    <property type="match status" value="1"/>
</dbReference>
<dbReference type="GO" id="GO:0061928">
    <property type="term" value="F:glutathione specific gamma-glutamylcyclotransferase activity"/>
    <property type="evidence" value="ECO:0007669"/>
    <property type="project" value="UniProtKB-EC"/>
</dbReference>
<dbReference type="CDD" id="cd06661">
    <property type="entry name" value="GGCT_like"/>
    <property type="match status" value="1"/>
</dbReference>
<keyword evidence="4" id="KW-1185">Reference proteome</keyword>
<dbReference type="GO" id="GO:0005737">
    <property type="term" value="C:cytoplasm"/>
    <property type="evidence" value="ECO:0007669"/>
    <property type="project" value="TreeGrafter"/>
</dbReference>
<proteinExistence type="predicted"/>
<dbReference type="EMBL" id="LCWF01000082">
    <property type="protein sequence ID" value="KKY21732.1"/>
    <property type="molecule type" value="Genomic_DNA"/>
</dbReference>
<dbReference type="Pfam" id="PF04752">
    <property type="entry name" value="ChaC"/>
    <property type="match status" value="1"/>
</dbReference>
<dbReference type="EC" id="4.3.2.7" evidence="1"/>
<evidence type="ECO:0000256" key="1">
    <source>
        <dbReference type="ARBA" id="ARBA00012344"/>
    </source>
</evidence>
<gene>
    <name evidence="3" type="ORF">UCRPC4_g03499</name>
</gene>
<dbReference type="Proteomes" id="UP000053317">
    <property type="component" value="Unassembled WGS sequence"/>
</dbReference>
<accession>A0A0G2EFS7</accession>
<dbReference type="OrthoDB" id="1933483at2759"/>
<dbReference type="InterPro" id="IPR013024">
    <property type="entry name" value="GGCT-like"/>
</dbReference>